<evidence type="ECO:0000313" key="4">
    <source>
        <dbReference type="Proteomes" id="UP000065473"/>
    </source>
</evidence>
<dbReference type="Proteomes" id="UP000060043">
    <property type="component" value="Chromosome"/>
</dbReference>
<dbReference type="Proteomes" id="UP000065473">
    <property type="component" value="Chromosome"/>
</dbReference>
<organism evidence="2 3">
    <name type="scientific">Sulfolobus acidocaldarius</name>
    <dbReference type="NCBI Taxonomy" id="2285"/>
    <lineage>
        <taxon>Archaea</taxon>
        <taxon>Thermoproteota</taxon>
        <taxon>Thermoprotei</taxon>
        <taxon>Sulfolobales</taxon>
        <taxon>Sulfolobaceae</taxon>
        <taxon>Sulfolobus</taxon>
    </lineage>
</organism>
<dbReference type="EMBL" id="CP013695">
    <property type="protein sequence ID" value="ALU31077.1"/>
    <property type="molecule type" value="Genomic_DNA"/>
</dbReference>
<dbReference type="SUPFAM" id="SSF56112">
    <property type="entry name" value="Protein kinase-like (PK-like)"/>
    <property type="match status" value="1"/>
</dbReference>
<protein>
    <recommendedName>
        <fullName evidence="5">Serine/threonine protein kinase</fullName>
    </recommendedName>
</protein>
<dbReference type="GeneID" id="14551972"/>
<gene>
    <name evidence="1" type="ORF">ATY89_10660</name>
    <name evidence="2" type="ORF">ATZ20_02215</name>
</gene>
<evidence type="ECO:0000313" key="2">
    <source>
        <dbReference type="EMBL" id="ALU31077.1"/>
    </source>
</evidence>
<dbReference type="OMA" id="YFISSMF"/>
<sequence>MKIEDFFRNIYVQTKVVDSGDRKIVLKCYNSSTSFKWYFISPAFRSYPYTSSPLERMSREINFFTYKWTNIIVPKIIDFDLDSMCLYREYLEGREVSKSEDYFELGHSLKYIHSKGFALGDTKVENFLIPPDNKIITVIDAEQSIETDSVSHFAWDLLVTIFSISYKFIKNPQLFYEVINSFLDGYDPIKEEAKEIFDIKYISLISLIPLFNYSYLRKAIERFL</sequence>
<dbReference type="EMBL" id="CP013694">
    <property type="protein sequence ID" value="ALU30359.1"/>
    <property type="molecule type" value="Genomic_DNA"/>
</dbReference>
<dbReference type="PaxDb" id="1435377-SUSAZ_07015"/>
<evidence type="ECO:0000313" key="3">
    <source>
        <dbReference type="Proteomes" id="UP000060043"/>
    </source>
</evidence>
<evidence type="ECO:0000313" key="1">
    <source>
        <dbReference type="EMBL" id="ALU30359.1"/>
    </source>
</evidence>
<name>A0A0U3GLD7_9CREN</name>
<dbReference type="Gene3D" id="1.10.510.10">
    <property type="entry name" value="Transferase(Phosphotransferase) domain 1"/>
    <property type="match status" value="1"/>
</dbReference>
<proteinExistence type="predicted"/>
<dbReference type="InterPro" id="IPR011009">
    <property type="entry name" value="Kinase-like_dom_sf"/>
</dbReference>
<dbReference type="STRING" id="1435377.SUSAZ_07015"/>
<dbReference type="RefSeq" id="WP_011278300.1">
    <property type="nucleotide sequence ID" value="NZ_BHWZ01000003.1"/>
</dbReference>
<dbReference type="AlphaFoldDB" id="A0A0U3GLD7"/>
<evidence type="ECO:0008006" key="5">
    <source>
        <dbReference type="Google" id="ProtNLM"/>
    </source>
</evidence>
<accession>A0A0U3GLD7</accession>
<dbReference type="OrthoDB" id="35902at2157"/>
<reference evidence="3 4" key="1">
    <citation type="submission" date="2015-12" db="EMBL/GenBank/DDBJ databases">
        <title>A stable core within a dynamic pangenome in Sulfolobus acidocaldarius.</title>
        <authorList>
            <person name="Anderson R."/>
            <person name="Kouris A."/>
            <person name="Seward C."/>
            <person name="Campbell K."/>
            <person name="Whitaker R."/>
        </authorList>
    </citation>
    <scope>NUCLEOTIDE SEQUENCE [LARGE SCALE GENOMIC DNA]</scope>
    <source>
        <strain evidence="1 4">GG12-C01-09</strain>
        <strain evidence="2 3">NG05B_CO5_07</strain>
    </source>
</reference>